<evidence type="ECO:0000313" key="2">
    <source>
        <dbReference type="Proteomes" id="UP000737420"/>
    </source>
</evidence>
<dbReference type="EMBL" id="BPOP01000056">
    <property type="protein sequence ID" value="GJB93708.1"/>
    <property type="molecule type" value="Genomic_DNA"/>
</dbReference>
<proteinExistence type="predicted"/>
<name>A0ABD0BD62_AERCA</name>
<dbReference type="Proteomes" id="UP000737420">
    <property type="component" value="Unassembled WGS sequence"/>
</dbReference>
<dbReference type="AlphaFoldDB" id="A0ABD0BD62"/>
<protein>
    <recommendedName>
        <fullName evidence="3">DUF4177 domain-containing protein</fullName>
    </recommendedName>
</protein>
<evidence type="ECO:0008006" key="3">
    <source>
        <dbReference type="Google" id="ProtNLM"/>
    </source>
</evidence>
<accession>A0ABD0BD62</accession>
<evidence type="ECO:0000313" key="1">
    <source>
        <dbReference type="EMBL" id="GJB93708.1"/>
    </source>
</evidence>
<gene>
    <name evidence="1" type="ORF">KAM382_37690</name>
</gene>
<reference evidence="1 2" key="1">
    <citation type="submission" date="2021-07" db="EMBL/GenBank/DDBJ databases">
        <title>Draft genome sequence of carbapenem-resistant Aeromonas spp. in Japan.</title>
        <authorList>
            <person name="Maehana S."/>
            <person name="Suzuki M."/>
            <person name="Kitasato H."/>
        </authorList>
    </citation>
    <scope>NUCLEOTIDE SEQUENCE [LARGE SCALE GENOMIC DNA]</scope>
    <source>
        <strain evidence="1 2">KAM382</strain>
    </source>
</reference>
<organism evidence="1 2">
    <name type="scientific">Aeromonas caviae</name>
    <name type="common">Aeromonas punctata</name>
    <dbReference type="NCBI Taxonomy" id="648"/>
    <lineage>
        <taxon>Bacteria</taxon>
        <taxon>Pseudomonadati</taxon>
        <taxon>Pseudomonadota</taxon>
        <taxon>Gammaproteobacteria</taxon>
        <taxon>Aeromonadales</taxon>
        <taxon>Aeromonadaceae</taxon>
        <taxon>Aeromonas</taxon>
    </lineage>
</organism>
<comment type="caution">
    <text evidence="1">The sequence shown here is derived from an EMBL/GenBank/DDBJ whole genome shotgun (WGS) entry which is preliminary data.</text>
</comment>
<sequence length="69" mass="7619">MHHPGLVPTQQEPGLSIALTTDSLGLIDCMLSAITSQGWTLLVLEPLKRPRKVDDTLVLMQYTMKSKSI</sequence>